<dbReference type="GO" id="GO:0005737">
    <property type="term" value="C:cytoplasm"/>
    <property type="evidence" value="ECO:0007669"/>
    <property type="project" value="UniProtKB-SubCell"/>
</dbReference>
<keyword evidence="5 7" id="KW-0378">Hydrolase</keyword>
<evidence type="ECO:0000256" key="6">
    <source>
        <dbReference type="ARBA" id="ARBA00022833"/>
    </source>
</evidence>
<dbReference type="GO" id="GO:0008270">
    <property type="term" value="F:zinc ion binding"/>
    <property type="evidence" value="ECO:0007669"/>
    <property type="project" value="UniProtKB-UniRule"/>
</dbReference>
<dbReference type="SUPFAM" id="SSF55486">
    <property type="entry name" value="Metalloproteases ('zincins'), catalytic domain"/>
    <property type="match status" value="1"/>
</dbReference>
<dbReference type="EMBL" id="CP031517">
    <property type="protein sequence ID" value="QOS40372.1"/>
    <property type="molecule type" value="Genomic_DNA"/>
</dbReference>
<organism evidence="8 10">
    <name type="scientific">Treponema rectale</name>
    <dbReference type="NCBI Taxonomy" id="744512"/>
    <lineage>
        <taxon>Bacteria</taxon>
        <taxon>Pseudomonadati</taxon>
        <taxon>Spirochaetota</taxon>
        <taxon>Spirochaetia</taxon>
        <taxon>Spirochaetales</taxon>
        <taxon>Treponemataceae</taxon>
        <taxon>Treponema</taxon>
    </lineage>
</organism>
<dbReference type="HAMAP" id="MF_00009">
    <property type="entry name" value="Endoribonucl_YbeY"/>
    <property type="match status" value="1"/>
</dbReference>
<feature type="binding site" evidence="7">
    <location>
        <position position="117"/>
    </location>
    <ligand>
        <name>Zn(2+)</name>
        <dbReference type="ChEBI" id="CHEBI:29105"/>
        <note>catalytic</note>
    </ligand>
</feature>
<dbReference type="NCBIfam" id="TIGR00043">
    <property type="entry name" value="rRNA maturation RNase YbeY"/>
    <property type="match status" value="1"/>
</dbReference>
<keyword evidence="7" id="KW-0963">Cytoplasm</keyword>
<comment type="function">
    <text evidence="7">Single strand-specific metallo-endoribonuclease involved in late-stage 70S ribosome quality control and in maturation of the 3' terminus of the 16S rRNA.</text>
</comment>
<dbReference type="GO" id="GO:0004222">
    <property type="term" value="F:metalloendopeptidase activity"/>
    <property type="evidence" value="ECO:0007669"/>
    <property type="project" value="InterPro"/>
</dbReference>
<dbReference type="Gene3D" id="3.40.390.30">
    <property type="entry name" value="Metalloproteases ('zincins'), catalytic domain"/>
    <property type="match status" value="1"/>
</dbReference>
<evidence type="ECO:0000313" key="9">
    <source>
        <dbReference type="EMBL" id="QOS40372.1"/>
    </source>
</evidence>
<keyword evidence="6 7" id="KW-0862">Zinc</keyword>
<evidence type="ECO:0000256" key="3">
    <source>
        <dbReference type="ARBA" id="ARBA00022723"/>
    </source>
</evidence>
<evidence type="ECO:0000256" key="5">
    <source>
        <dbReference type="ARBA" id="ARBA00022801"/>
    </source>
</evidence>
<dbReference type="EMBL" id="JACHFR010000001">
    <property type="protein sequence ID" value="MBB5217909.1"/>
    <property type="molecule type" value="Genomic_DNA"/>
</dbReference>
<dbReference type="Proteomes" id="UP000578697">
    <property type="component" value="Unassembled WGS sequence"/>
</dbReference>
<evidence type="ECO:0000313" key="10">
    <source>
        <dbReference type="Proteomes" id="UP000578697"/>
    </source>
</evidence>
<gene>
    <name evidence="7" type="primary">ybeY</name>
    <name evidence="9" type="ORF">DYE49_07830</name>
    <name evidence="8" type="ORF">HNP77_000253</name>
</gene>
<reference evidence="9 11" key="1">
    <citation type="submission" date="2018-08" db="EMBL/GenBank/DDBJ databases">
        <title>The first complete genome of Treponema rectale (CHPAT), a commensal spirochete of the bovine rectum.</title>
        <authorList>
            <person name="Staton G.J."/>
            <person name="Clegg S.R."/>
            <person name="Carter S.D."/>
            <person name="Radford A.D."/>
            <person name="Darby A."/>
            <person name="Hall N."/>
            <person name="Birtles R.J."/>
            <person name="Evans N.J."/>
        </authorList>
    </citation>
    <scope>NUCLEOTIDE SEQUENCE [LARGE SCALE GENOMIC DNA]</scope>
    <source>
        <strain evidence="9 11">CHPA</strain>
    </source>
</reference>
<dbReference type="Pfam" id="PF02130">
    <property type="entry name" value="YbeY"/>
    <property type="match status" value="1"/>
</dbReference>
<dbReference type="InterPro" id="IPR002036">
    <property type="entry name" value="YbeY"/>
</dbReference>
<dbReference type="GO" id="GO:0006364">
    <property type="term" value="P:rRNA processing"/>
    <property type="evidence" value="ECO:0007669"/>
    <property type="project" value="UniProtKB-UniRule"/>
</dbReference>
<evidence type="ECO:0000313" key="8">
    <source>
        <dbReference type="EMBL" id="MBB5217909.1"/>
    </source>
</evidence>
<proteinExistence type="inferred from homology"/>
<sequence>MANRILVDVEENYPVPSWLDKIEPFTSRVLEKCGYDGQEVSVLFCSDSFIQNLNSEYRGIDSPTDVLSFENGETYSDEDGTQWFAAGDIVISLDTLPKNAEYFEVDQEEELKRLIVHGLLHLNGYDHGEEHVEKGKEPDCEMLVLQKKIMEELKDEHIF</sequence>
<protein>
    <recommendedName>
        <fullName evidence="7">Endoribonuclease YbeY</fullName>
        <ecNumber evidence="7">3.1.-.-</ecNumber>
    </recommendedName>
</protein>
<evidence type="ECO:0000256" key="1">
    <source>
        <dbReference type="ARBA" id="ARBA00010875"/>
    </source>
</evidence>
<dbReference type="Proteomes" id="UP000593591">
    <property type="component" value="Chromosome"/>
</dbReference>
<evidence type="ECO:0000256" key="4">
    <source>
        <dbReference type="ARBA" id="ARBA00022759"/>
    </source>
</evidence>
<feature type="binding site" evidence="7">
    <location>
        <position position="127"/>
    </location>
    <ligand>
        <name>Zn(2+)</name>
        <dbReference type="ChEBI" id="CHEBI:29105"/>
        <note>catalytic</note>
    </ligand>
</feature>
<keyword evidence="4 7" id="KW-0255">Endonuclease</keyword>
<keyword evidence="7" id="KW-0698">rRNA processing</keyword>
<evidence type="ECO:0000256" key="7">
    <source>
        <dbReference type="HAMAP-Rule" id="MF_00009"/>
    </source>
</evidence>
<dbReference type="KEGG" id="trc:DYE49_07830"/>
<dbReference type="PANTHER" id="PTHR46986">
    <property type="entry name" value="ENDORIBONUCLEASE YBEY, CHLOROPLASTIC"/>
    <property type="match status" value="1"/>
</dbReference>
<dbReference type="RefSeq" id="WP_184651350.1">
    <property type="nucleotide sequence ID" value="NZ_JACHFR010000001.1"/>
</dbReference>
<comment type="subcellular location">
    <subcellularLocation>
        <location evidence="7">Cytoplasm</location>
    </subcellularLocation>
</comment>
<keyword evidence="3 7" id="KW-0479">Metal-binding</keyword>
<dbReference type="InterPro" id="IPR020549">
    <property type="entry name" value="YbeY_CS"/>
</dbReference>
<dbReference type="EC" id="3.1.-.-" evidence="7"/>
<dbReference type="PANTHER" id="PTHR46986:SF1">
    <property type="entry name" value="ENDORIBONUCLEASE YBEY, CHLOROPLASTIC"/>
    <property type="match status" value="1"/>
</dbReference>
<accession>A0A840S5X3</accession>
<keyword evidence="2 7" id="KW-0540">Nuclease</keyword>
<reference evidence="8 10" key="2">
    <citation type="submission" date="2020-08" db="EMBL/GenBank/DDBJ databases">
        <title>Genomic Encyclopedia of Type Strains, Phase IV (KMG-IV): sequencing the most valuable type-strain genomes for metagenomic binning, comparative biology and taxonomic classification.</title>
        <authorList>
            <person name="Goeker M."/>
        </authorList>
    </citation>
    <scope>NUCLEOTIDE SEQUENCE [LARGE SCALE GENOMIC DNA]</scope>
    <source>
        <strain evidence="8 10">DSM 103679</strain>
    </source>
</reference>
<keyword evidence="7" id="KW-0690">Ribosome biogenesis</keyword>
<dbReference type="InterPro" id="IPR023091">
    <property type="entry name" value="MetalPrtase_cat_dom_sf_prd"/>
</dbReference>
<comment type="similarity">
    <text evidence="1 7">Belongs to the endoribonuclease YbeY family.</text>
</comment>
<name>A0A840S5X3_9SPIR</name>
<dbReference type="GO" id="GO:0004521">
    <property type="term" value="F:RNA endonuclease activity"/>
    <property type="evidence" value="ECO:0007669"/>
    <property type="project" value="UniProtKB-UniRule"/>
</dbReference>
<feature type="binding site" evidence="7">
    <location>
        <position position="121"/>
    </location>
    <ligand>
        <name>Zn(2+)</name>
        <dbReference type="ChEBI" id="CHEBI:29105"/>
        <note>catalytic</note>
    </ligand>
</feature>
<comment type="cofactor">
    <cofactor evidence="7">
        <name>Zn(2+)</name>
        <dbReference type="ChEBI" id="CHEBI:29105"/>
    </cofactor>
    <text evidence="7">Binds 1 zinc ion.</text>
</comment>
<dbReference type="AlphaFoldDB" id="A0A840S5X3"/>
<keyword evidence="10" id="KW-1185">Reference proteome</keyword>
<dbReference type="PROSITE" id="PS01306">
    <property type="entry name" value="UPF0054"/>
    <property type="match status" value="1"/>
</dbReference>
<evidence type="ECO:0000256" key="2">
    <source>
        <dbReference type="ARBA" id="ARBA00022722"/>
    </source>
</evidence>
<evidence type="ECO:0000313" key="11">
    <source>
        <dbReference type="Proteomes" id="UP000593591"/>
    </source>
</evidence>